<feature type="region of interest" description="Disordered" evidence="1">
    <location>
        <begin position="179"/>
        <end position="225"/>
    </location>
</feature>
<evidence type="ECO:0000256" key="1">
    <source>
        <dbReference type="SAM" id="MobiDB-lite"/>
    </source>
</evidence>
<dbReference type="HOGENOM" id="CLU_1090586_0_0_1"/>
<gene>
    <name evidence="2" type="ORF">M422DRAFT_52017</name>
</gene>
<sequence length="255" mass="28201">MLFMNSTNNPQQQMENLQTHRTHLQKAPKVTPFMSLPVVQIIQVTALRAPKRGPENNVTPSSEISSEHGKSTHLPPHVSYGGGNSQAPQIFANDVNIRRPTPYPYGALANLMGPTKTPRTSLHIVNDAKIIDRPSTPFKPQREGIHAEEMRLLDNGIAESEHLLAKDILRIRAELGLDNTANSNRNGTVRPQDTLLNHGTNTVQAGDSSDTGESATSSRVKPVRVRKEEDLQRRLLLRIRLSSAIAVLHKFSESL</sequence>
<organism evidence="2 3">
    <name type="scientific">Sphaerobolus stellatus (strain SS14)</name>
    <dbReference type="NCBI Taxonomy" id="990650"/>
    <lineage>
        <taxon>Eukaryota</taxon>
        <taxon>Fungi</taxon>
        <taxon>Dikarya</taxon>
        <taxon>Basidiomycota</taxon>
        <taxon>Agaricomycotina</taxon>
        <taxon>Agaricomycetes</taxon>
        <taxon>Phallomycetidae</taxon>
        <taxon>Geastrales</taxon>
        <taxon>Sphaerobolaceae</taxon>
        <taxon>Sphaerobolus</taxon>
    </lineage>
</organism>
<evidence type="ECO:0000313" key="3">
    <source>
        <dbReference type="Proteomes" id="UP000054279"/>
    </source>
</evidence>
<dbReference type="EMBL" id="KN837200">
    <property type="protein sequence ID" value="KIJ34368.1"/>
    <property type="molecule type" value="Genomic_DNA"/>
</dbReference>
<keyword evidence="3" id="KW-1185">Reference proteome</keyword>
<dbReference type="AlphaFoldDB" id="A0A0C9TVM1"/>
<feature type="compositionally biased region" description="Polar residues" evidence="1">
    <location>
        <begin position="179"/>
        <end position="219"/>
    </location>
</feature>
<proteinExistence type="predicted"/>
<feature type="region of interest" description="Disordered" evidence="1">
    <location>
        <begin position="51"/>
        <end position="74"/>
    </location>
</feature>
<reference evidence="2 3" key="1">
    <citation type="submission" date="2014-06" db="EMBL/GenBank/DDBJ databases">
        <title>Evolutionary Origins and Diversification of the Mycorrhizal Mutualists.</title>
        <authorList>
            <consortium name="DOE Joint Genome Institute"/>
            <consortium name="Mycorrhizal Genomics Consortium"/>
            <person name="Kohler A."/>
            <person name="Kuo A."/>
            <person name="Nagy L.G."/>
            <person name="Floudas D."/>
            <person name="Copeland A."/>
            <person name="Barry K.W."/>
            <person name="Cichocki N."/>
            <person name="Veneault-Fourrey C."/>
            <person name="LaButti K."/>
            <person name="Lindquist E.A."/>
            <person name="Lipzen A."/>
            <person name="Lundell T."/>
            <person name="Morin E."/>
            <person name="Murat C."/>
            <person name="Riley R."/>
            <person name="Ohm R."/>
            <person name="Sun H."/>
            <person name="Tunlid A."/>
            <person name="Henrissat B."/>
            <person name="Grigoriev I.V."/>
            <person name="Hibbett D.S."/>
            <person name="Martin F."/>
        </authorList>
    </citation>
    <scope>NUCLEOTIDE SEQUENCE [LARGE SCALE GENOMIC DNA]</scope>
    <source>
        <strain evidence="2 3">SS14</strain>
    </source>
</reference>
<name>A0A0C9TVM1_SPHS4</name>
<dbReference type="Proteomes" id="UP000054279">
    <property type="component" value="Unassembled WGS sequence"/>
</dbReference>
<protein>
    <submittedName>
        <fullName evidence="2">Uncharacterized protein</fullName>
    </submittedName>
</protein>
<evidence type="ECO:0000313" key="2">
    <source>
        <dbReference type="EMBL" id="KIJ34368.1"/>
    </source>
</evidence>
<accession>A0A0C9TVM1</accession>